<feature type="transmembrane region" description="Helical" evidence="1">
    <location>
        <begin position="150"/>
        <end position="173"/>
    </location>
</feature>
<feature type="transmembrane region" description="Helical" evidence="1">
    <location>
        <begin position="193"/>
        <end position="213"/>
    </location>
</feature>
<dbReference type="EMBL" id="CP045851">
    <property type="protein sequence ID" value="QGG95086.1"/>
    <property type="molecule type" value="Genomic_DNA"/>
</dbReference>
<keyword evidence="1" id="KW-1133">Transmembrane helix</keyword>
<dbReference type="RefSeq" id="WP_153759194.1">
    <property type="nucleotide sequence ID" value="NZ_CP045851.1"/>
</dbReference>
<feature type="domain" description="DUF4328" evidence="2">
    <location>
        <begin position="68"/>
        <end position="181"/>
    </location>
</feature>
<evidence type="ECO:0000313" key="4">
    <source>
        <dbReference type="Proteomes" id="UP000334019"/>
    </source>
</evidence>
<proteinExistence type="predicted"/>
<dbReference type="Proteomes" id="UP000334019">
    <property type="component" value="Chromosome"/>
</dbReference>
<feature type="transmembrane region" description="Helical" evidence="1">
    <location>
        <begin position="111"/>
        <end position="130"/>
    </location>
</feature>
<dbReference type="KEGG" id="atq:GH723_08195"/>
<keyword evidence="1" id="KW-0812">Transmembrane</keyword>
<protein>
    <submittedName>
        <fullName evidence="3">DUF4328 domain-containing protein</fullName>
    </submittedName>
</protein>
<evidence type="ECO:0000256" key="1">
    <source>
        <dbReference type="SAM" id="Phobius"/>
    </source>
</evidence>
<reference evidence="3 4" key="1">
    <citation type="submission" date="2019-11" db="EMBL/GenBank/DDBJ databases">
        <authorList>
            <person name="He Y."/>
        </authorList>
    </citation>
    <scope>NUCLEOTIDE SEQUENCE [LARGE SCALE GENOMIC DNA]</scope>
    <source>
        <strain evidence="3 4">SCSIO 58843</strain>
    </source>
</reference>
<keyword evidence="4" id="KW-1185">Reference proteome</keyword>
<dbReference type="InterPro" id="IPR025565">
    <property type="entry name" value="DUF4328"/>
</dbReference>
<sequence>MSDTPTATEHPAPSASSARWMQGAWWATALLGVATALTALSARDAAAAWVASGSRPDAVDWEELEVGASGAMSLLALATFAALVATIAWMWHTHRHLASVRSHPSRWGTGWTVIGWFIPVVNFVIPKVLLQESERVALDAAGGPRRTLSWVGHVFWVGWVVGSIGIGVATVVWDGTVDLAALESIDRSAVLDAYTWRIVGGFGLGVAGAAGALHLRRLHRLVVAAGGAAPDDEAA</sequence>
<organism evidence="3 4">
    <name type="scientific">Actinomarinicola tropica</name>
    <dbReference type="NCBI Taxonomy" id="2789776"/>
    <lineage>
        <taxon>Bacteria</taxon>
        <taxon>Bacillati</taxon>
        <taxon>Actinomycetota</taxon>
        <taxon>Acidimicrobiia</taxon>
        <taxon>Acidimicrobiales</taxon>
        <taxon>Iamiaceae</taxon>
        <taxon>Actinomarinicola</taxon>
    </lineage>
</organism>
<gene>
    <name evidence="3" type="ORF">GH723_08195</name>
</gene>
<evidence type="ECO:0000259" key="2">
    <source>
        <dbReference type="Pfam" id="PF14219"/>
    </source>
</evidence>
<feature type="transmembrane region" description="Helical" evidence="1">
    <location>
        <begin position="23"/>
        <end position="42"/>
    </location>
</feature>
<feature type="transmembrane region" description="Helical" evidence="1">
    <location>
        <begin position="71"/>
        <end position="91"/>
    </location>
</feature>
<dbReference type="Pfam" id="PF14219">
    <property type="entry name" value="DUF4328"/>
    <property type="match status" value="1"/>
</dbReference>
<dbReference type="AlphaFoldDB" id="A0A5Q2RKY1"/>
<name>A0A5Q2RKY1_9ACTN</name>
<keyword evidence="1" id="KW-0472">Membrane</keyword>
<evidence type="ECO:0000313" key="3">
    <source>
        <dbReference type="EMBL" id="QGG95086.1"/>
    </source>
</evidence>
<accession>A0A5Q2RKY1</accession>